<keyword evidence="1" id="KW-0472">Membrane</keyword>
<organism evidence="3 4">
    <name type="scientific">Candidatus Woesebacteria bacterium RIFCSPLOWO2_01_FULL_39_25</name>
    <dbReference type="NCBI Taxonomy" id="1802521"/>
    <lineage>
        <taxon>Bacteria</taxon>
        <taxon>Candidatus Woeseibacteriota</taxon>
    </lineage>
</organism>
<feature type="domain" description="Glycosyltransferase 2-like" evidence="2">
    <location>
        <begin position="8"/>
        <end position="159"/>
    </location>
</feature>
<evidence type="ECO:0000259" key="2">
    <source>
        <dbReference type="Pfam" id="PF00535"/>
    </source>
</evidence>
<comment type="caution">
    <text evidence="3">The sequence shown here is derived from an EMBL/GenBank/DDBJ whole genome shotgun (WGS) entry which is preliminary data.</text>
</comment>
<protein>
    <recommendedName>
        <fullName evidence="2">Glycosyltransferase 2-like domain-containing protein</fullName>
    </recommendedName>
</protein>
<dbReference type="PANTHER" id="PTHR48090:SF7">
    <property type="entry name" value="RFBJ PROTEIN"/>
    <property type="match status" value="1"/>
</dbReference>
<dbReference type="EMBL" id="MGHH01000008">
    <property type="protein sequence ID" value="OGM64617.1"/>
    <property type="molecule type" value="Genomic_DNA"/>
</dbReference>
<keyword evidence="1" id="KW-0812">Transmembrane</keyword>
<dbReference type="CDD" id="cd04179">
    <property type="entry name" value="DPM_DPG-synthase_like"/>
    <property type="match status" value="1"/>
</dbReference>
<dbReference type="InterPro" id="IPR050256">
    <property type="entry name" value="Glycosyltransferase_2"/>
</dbReference>
<reference evidence="3 4" key="1">
    <citation type="journal article" date="2016" name="Nat. Commun.">
        <title>Thousands of microbial genomes shed light on interconnected biogeochemical processes in an aquifer system.</title>
        <authorList>
            <person name="Anantharaman K."/>
            <person name="Brown C.T."/>
            <person name="Hug L.A."/>
            <person name="Sharon I."/>
            <person name="Castelle C.J."/>
            <person name="Probst A.J."/>
            <person name="Thomas B.C."/>
            <person name="Singh A."/>
            <person name="Wilkins M.J."/>
            <person name="Karaoz U."/>
            <person name="Brodie E.L."/>
            <person name="Williams K.H."/>
            <person name="Hubbard S.S."/>
            <person name="Banfield J.F."/>
        </authorList>
    </citation>
    <scope>NUCLEOTIDE SEQUENCE [LARGE SCALE GENOMIC DNA]</scope>
</reference>
<evidence type="ECO:0000313" key="4">
    <source>
        <dbReference type="Proteomes" id="UP000176725"/>
    </source>
</evidence>
<dbReference type="InterPro" id="IPR029044">
    <property type="entry name" value="Nucleotide-diphossugar_trans"/>
</dbReference>
<feature type="transmembrane region" description="Helical" evidence="1">
    <location>
        <begin position="197"/>
        <end position="218"/>
    </location>
</feature>
<proteinExistence type="predicted"/>
<accession>A0A1F8BKL6</accession>
<sequence>MRNWKVTALVPCLDEKDRIGDVLKVLINSANIDDILVVDDGSTDGTSGAVKKFKSVKLLRLEKNIGKGGAIKKGLKQVTSEVTLLIDVDLKGLTNEKIGSMVTPVTNEGYDVCIGVLKRGPNWFQYLRKNVLPLMSGERAIKTKILNKILENSLAQEWGIEFYMNLFIKKKKLKLKKIDLVGVDDIRHFRKKGFKVYFKRLLFFWIINIKLFWLSLVWQEAD</sequence>
<dbReference type="Gene3D" id="3.90.550.10">
    <property type="entry name" value="Spore Coat Polysaccharide Biosynthesis Protein SpsA, Chain A"/>
    <property type="match status" value="1"/>
</dbReference>
<name>A0A1F8BKL6_9BACT</name>
<evidence type="ECO:0000256" key="1">
    <source>
        <dbReference type="SAM" id="Phobius"/>
    </source>
</evidence>
<gene>
    <name evidence="3" type="ORF">A2893_06345</name>
</gene>
<dbReference type="Pfam" id="PF00535">
    <property type="entry name" value="Glycos_transf_2"/>
    <property type="match status" value="1"/>
</dbReference>
<keyword evidence="1" id="KW-1133">Transmembrane helix</keyword>
<dbReference type="Proteomes" id="UP000176725">
    <property type="component" value="Unassembled WGS sequence"/>
</dbReference>
<dbReference type="InterPro" id="IPR001173">
    <property type="entry name" value="Glyco_trans_2-like"/>
</dbReference>
<dbReference type="STRING" id="1802521.A2893_06345"/>
<evidence type="ECO:0000313" key="3">
    <source>
        <dbReference type="EMBL" id="OGM64617.1"/>
    </source>
</evidence>
<dbReference type="SUPFAM" id="SSF53448">
    <property type="entry name" value="Nucleotide-diphospho-sugar transferases"/>
    <property type="match status" value="1"/>
</dbReference>
<dbReference type="PANTHER" id="PTHR48090">
    <property type="entry name" value="UNDECAPRENYL-PHOSPHATE 4-DEOXY-4-FORMAMIDO-L-ARABINOSE TRANSFERASE-RELATED"/>
    <property type="match status" value="1"/>
</dbReference>
<dbReference type="AlphaFoldDB" id="A0A1F8BKL6"/>